<sequence>MNPEHEATLRADFTTFYETDRKAKRQLLAQDPNWAFTNSTAWRIAWHYNHLPIDDPLRVGWQYLNDLADAWERDPSAMHQRFAEVENHHADGTPIVGEIELRHHRQAHLLHYCATGMRRPLSNPQRVTMIERDR</sequence>
<keyword evidence="2" id="KW-1185">Reference proteome</keyword>
<evidence type="ECO:0000313" key="2">
    <source>
        <dbReference type="Proteomes" id="UP000683310"/>
    </source>
</evidence>
<gene>
    <name evidence="1" type="ORF">KHQ06_08070</name>
</gene>
<accession>A0ABX8CSJ7</accession>
<proteinExistence type="predicted"/>
<evidence type="ECO:0000313" key="1">
    <source>
        <dbReference type="EMBL" id="QVI22908.1"/>
    </source>
</evidence>
<reference evidence="1 2" key="1">
    <citation type="submission" date="2021-04" db="EMBL/GenBank/DDBJ databases">
        <title>Nocardia tengchongensis.</title>
        <authorList>
            <person name="Zhuang k."/>
            <person name="Ran Y."/>
            <person name="Li W."/>
        </authorList>
    </citation>
    <scope>NUCLEOTIDE SEQUENCE [LARGE SCALE GENOMIC DNA]</scope>
    <source>
        <strain evidence="1 2">CFH S0057</strain>
    </source>
</reference>
<dbReference type="EMBL" id="CP074371">
    <property type="protein sequence ID" value="QVI22908.1"/>
    <property type="molecule type" value="Genomic_DNA"/>
</dbReference>
<protein>
    <submittedName>
        <fullName evidence="1">Uncharacterized protein</fullName>
    </submittedName>
</protein>
<organism evidence="1 2">
    <name type="scientific">Nocardia tengchongensis</name>
    <dbReference type="NCBI Taxonomy" id="2055889"/>
    <lineage>
        <taxon>Bacteria</taxon>
        <taxon>Bacillati</taxon>
        <taxon>Actinomycetota</taxon>
        <taxon>Actinomycetes</taxon>
        <taxon>Mycobacteriales</taxon>
        <taxon>Nocardiaceae</taxon>
        <taxon>Nocardia</taxon>
    </lineage>
</organism>
<name>A0ABX8CSJ7_9NOCA</name>
<dbReference type="Proteomes" id="UP000683310">
    <property type="component" value="Chromosome"/>
</dbReference>